<reference evidence="1" key="1">
    <citation type="journal article" date="2014" name="Front. Microbiol.">
        <title>High frequency of phylogenetically diverse reductive dehalogenase-homologous genes in deep subseafloor sedimentary metagenomes.</title>
        <authorList>
            <person name="Kawai M."/>
            <person name="Futagami T."/>
            <person name="Toyoda A."/>
            <person name="Takaki Y."/>
            <person name="Nishi S."/>
            <person name="Hori S."/>
            <person name="Arai W."/>
            <person name="Tsubouchi T."/>
            <person name="Morono Y."/>
            <person name="Uchiyama I."/>
            <person name="Ito T."/>
            <person name="Fujiyama A."/>
            <person name="Inagaki F."/>
            <person name="Takami H."/>
        </authorList>
    </citation>
    <scope>NUCLEOTIDE SEQUENCE</scope>
    <source>
        <strain evidence="1">Expedition CK06-06</strain>
    </source>
</reference>
<gene>
    <name evidence="1" type="ORF">S12H4_25873</name>
</gene>
<evidence type="ECO:0000313" key="1">
    <source>
        <dbReference type="EMBL" id="GAI77978.1"/>
    </source>
</evidence>
<sequence>GEPCFVEYIDCTLLYIRRLSNRCQAVIIAGDRK</sequence>
<accession>X1RBR0</accession>
<organism evidence="1">
    <name type="scientific">marine sediment metagenome</name>
    <dbReference type="NCBI Taxonomy" id="412755"/>
    <lineage>
        <taxon>unclassified sequences</taxon>
        <taxon>metagenomes</taxon>
        <taxon>ecological metagenomes</taxon>
    </lineage>
</organism>
<proteinExistence type="predicted"/>
<name>X1RBR0_9ZZZZ</name>
<dbReference type="AlphaFoldDB" id="X1RBR0"/>
<protein>
    <submittedName>
        <fullName evidence="1">Uncharacterized protein</fullName>
    </submittedName>
</protein>
<comment type="caution">
    <text evidence="1">The sequence shown here is derived from an EMBL/GenBank/DDBJ whole genome shotgun (WGS) entry which is preliminary data.</text>
</comment>
<dbReference type="EMBL" id="BARW01014621">
    <property type="protein sequence ID" value="GAI77978.1"/>
    <property type="molecule type" value="Genomic_DNA"/>
</dbReference>
<feature type="non-terminal residue" evidence="1">
    <location>
        <position position="1"/>
    </location>
</feature>